<comment type="caution">
    <text evidence="2">The sequence shown here is derived from an EMBL/GenBank/DDBJ whole genome shotgun (WGS) entry which is preliminary data.</text>
</comment>
<sequence>MLKQFFVSYLIFVLTTKNSTLHDQFTFEEDATTLNDYNNAFENEYNKINTTLKEIITFFEKSNNKVYESTCNSLLDCKLENMKSSIEELLKFINDLNIIISEAEKSKTHVEKLVKKIKKMPKKSDYAKISPISYPNDRIPYLSNKKDKSNIQIIERLLNEENKVFIAFADEWLKKSIELHKFANKIIKTATKAKINAEKQYKDFSKIEFYEYIPGLEYGSRSIVFLMLVGFFLVYYITFYDCSLYIG</sequence>
<dbReference type="Proteomes" id="UP000003163">
    <property type="component" value="Unassembled WGS sequence"/>
</dbReference>
<dbReference type="HOGENOM" id="CLU_1124514_0_0_1"/>
<dbReference type="EMBL" id="AFBI03000105">
    <property type="protein sequence ID" value="EJW01892.1"/>
    <property type="molecule type" value="Genomic_DNA"/>
</dbReference>
<evidence type="ECO:0000313" key="3">
    <source>
        <dbReference type="Proteomes" id="UP000003163"/>
    </source>
</evidence>
<keyword evidence="1" id="KW-1133">Transmembrane helix</keyword>
<proteinExistence type="predicted"/>
<keyword evidence="1" id="KW-0472">Membrane</keyword>
<reference evidence="2 3" key="1">
    <citation type="submission" date="2011-08" db="EMBL/GenBank/DDBJ databases">
        <authorList>
            <person name="Liu Z.J."/>
            <person name="Shi F.L."/>
            <person name="Lu J.Q."/>
            <person name="Li M."/>
            <person name="Wang Z.L."/>
        </authorList>
    </citation>
    <scope>NUCLEOTIDE SEQUENCE [LARGE SCALE GENOMIC DNA]</scope>
    <source>
        <strain evidence="2 3">USNM 41457</strain>
    </source>
</reference>
<accession>J9DKH7</accession>
<keyword evidence="3" id="KW-1185">Reference proteome</keyword>
<name>J9DKH7_EDHAE</name>
<gene>
    <name evidence="2" type="ORF">EDEG_03635</name>
</gene>
<dbReference type="AlphaFoldDB" id="J9DKH7"/>
<reference evidence="3" key="2">
    <citation type="submission" date="2015-07" db="EMBL/GenBank/DDBJ databases">
        <title>Contrasting host-pathogen interactions and genome evolution in two generalist and specialist microsporidian pathogens of mosquitoes.</title>
        <authorList>
            <consortium name="The Broad Institute Genomics Platform"/>
            <consortium name="The Broad Institute Genome Sequencing Center for Infectious Disease"/>
            <person name="Cuomo C.A."/>
            <person name="Sanscrainte N.D."/>
            <person name="Goldberg J.M."/>
            <person name="Heiman D."/>
            <person name="Young S."/>
            <person name="Zeng Q."/>
            <person name="Becnel J.J."/>
            <person name="Birren B.W."/>
        </authorList>
    </citation>
    <scope>NUCLEOTIDE SEQUENCE [LARGE SCALE GENOMIC DNA]</scope>
    <source>
        <strain evidence="3">USNM 41457</strain>
    </source>
</reference>
<organism evidence="2 3">
    <name type="scientific">Edhazardia aedis (strain USNM 41457)</name>
    <name type="common">Microsporidian parasite</name>
    <dbReference type="NCBI Taxonomy" id="1003232"/>
    <lineage>
        <taxon>Eukaryota</taxon>
        <taxon>Fungi</taxon>
        <taxon>Fungi incertae sedis</taxon>
        <taxon>Microsporidia</taxon>
        <taxon>Edhazardia</taxon>
    </lineage>
</organism>
<dbReference type="InParanoid" id="J9DKH7"/>
<keyword evidence="1" id="KW-0812">Transmembrane</keyword>
<protein>
    <submittedName>
        <fullName evidence="2">Uncharacterized protein</fullName>
    </submittedName>
</protein>
<evidence type="ECO:0000313" key="2">
    <source>
        <dbReference type="EMBL" id="EJW01892.1"/>
    </source>
</evidence>
<feature type="transmembrane region" description="Helical" evidence="1">
    <location>
        <begin position="223"/>
        <end position="246"/>
    </location>
</feature>
<evidence type="ECO:0000256" key="1">
    <source>
        <dbReference type="SAM" id="Phobius"/>
    </source>
</evidence>
<dbReference type="VEuPathDB" id="MicrosporidiaDB:EDEG_03635"/>